<accession>A0ACC0A3J2</accession>
<dbReference type="EMBL" id="CM044707">
    <property type="protein sequence ID" value="KAI5654091.1"/>
    <property type="molecule type" value="Genomic_DNA"/>
</dbReference>
<dbReference type="Proteomes" id="UP001060085">
    <property type="component" value="Linkage Group LG07"/>
</dbReference>
<organism evidence="1 2">
    <name type="scientific">Catharanthus roseus</name>
    <name type="common">Madagascar periwinkle</name>
    <name type="synonym">Vinca rosea</name>
    <dbReference type="NCBI Taxonomy" id="4058"/>
    <lineage>
        <taxon>Eukaryota</taxon>
        <taxon>Viridiplantae</taxon>
        <taxon>Streptophyta</taxon>
        <taxon>Embryophyta</taxon>
        <taxon>Tracheophyta</taxon>
        <taxon>Spermatophyta</taxon>
        <taxon>Magnoliopsida</taxon>
        <taxon>eudicotyledons</taxon>
        <taxon>Gunneridae</taxon>
        <taxon>Pentapetalae</taxon>
        <taxon>asterids</taxon>
        <taxon>lamiids</taxon>
        <taxon>Gentianales</taxon>
        <taxon>Apocynaceae</taxon>
        <taxon>Rauvolfioideae</taxon>
        <taxon>Vinceae</taxon>
        <taxon>Catharanthinae</taxon>
        <taxon>Catharanthus</taxon>
    </lineage>
</organism>
<keyword evidence="2" id="KW-1185">Reference proteome</keyword>
<evidence type="ECO:0000313" key="2">
    <source>
        <dbReference type="Proteomes" id="UP001060085"/>
    </source>
</evidence>
<proteinExistence type="predicted"/>
<comment type="caution">
    <text evidence="1">The sequence shown here is derived from an EMBL/GenBank/DDBJ whole genome shotgun (WGS) entry which is preliminary data.</text>
</comment>
<sequence length="120" mass="13268">MNNEVLGRDVNFTNSEYEVSLGISNYSNVEPLDVDLGQRLFPRQIPISLYNGTVGGEGNNRHSSNLSLRSLISPQSCKHVLAPVVVANVIAACYHSQEVGAQYYYMLVIKELPEELLEGL</sequence>
<gene>
    <name evidence="1" type="ORF">M9H77_31278</name>
</gene>
<evidence type="ECO:0000313" key="1">
    <source>
        <dbReference type="EMBL" id="KAI5654091.1"/>
    </source>
</evidence>
<reference evidence="2" key="1">
    <citation type="journal article" date="2023" name="Nat. Plants">
        <title>Single-cell RNA sequencing provides a high-resolution roadmap for understanding the multicellular compartmentation of specialized metabolism.</title>
        <authorList>
            <person name="Sun S."/>
            <person name="Shen X."/>
            <person name="Li Y."/>
            <person name="Li Y."/>
            <person name="Wang S."/>
            <person name="Li R."/>
            <person name="Zhang H."/>
            <person name="Shen G."/>
            <person name="Guo B."/>
            <person name="Wei J."/>
            <person name="Xu J."/>
            <person name="St-Pierre B."/>
            <person name="Chen S."/>
            <person name="Sun C."/>
        </authorList>
    </citation>
    <scope>NUCLEOTIDE SEQUENCE [LARGE SCALE GENOMIC DNA]</scope>
</reference>
<name>A0ACC0A3J2_CATRO</name>
<protein>
    <submittedName>
        <fullName evidence="1">Uncharacterized protein</fullName>
    </submittedName>
</protein>